<dbReference type="SUPFAM" id="SSF48726">
    <property type="entry name" value="Immunoglobulin"/>
    <property type="match status" value="1"/>
</dbReference>
<dbReference type="FunFam" id="2.20.100.10:FF:000002">
    <property type="entry name" value="Unc-5 netrin receptor C"/>
    <property type="match status" value="1"/>
</dbReference>
<comment type="similarity">
    <text evidence="2 13">Belongs to the unc-5 family.</text>
</comment>
<dbReference type="GO" id="GO:0005886">
    <property type="term" value="C:plasma membrane"/>
    <property type="evidence" value="ECO:0007669"/>
    <property type="project" value="UniProtKB-SubCell"/>
</dbReference>
<evidence type="ECO:0000256" key="14">
    <source>
        <dbReference type="SAM" id="MobiDB-lite"/>
    </source>
</evidence>
<dbReference type="AlphaFoldDB" id="A0A553NS96"/>
<protein>
    <recommendedName>
        <fullName evidence="13">Netrin receptor UNC5</fullName>
    </recommendedName>
</protein>
<keyword evidence="3 13" id="KW-0217">Developmental protein</keyword>
<keyword evidence="12 13" id="KW-0393">Immunoglobulin domain</keyword>
<dbReference type="OMA" id="CECQAWS"/>
<dbReference type="Pfam" id="PF25609">
    <property type="entry name" value="Unc5_NetrinR_N"/>
    <property type="match status" value="1"/>
</dbReference>
<dbReference type="PROSITE" id="PS50017">
    <property type="entry name" value="DEATH_DOMAIN"/>
    <property type="match status" value="1"/>
</dbReference>
<evidence type="ECO:0000256" key="13">
    <source>
        <dbReference type="RuleBase" id="RU367033"/>
    </source>
</evidence>
<dbReference type="InterPro" id="IPR000906">
    <property type="entry name" value="ZU5_dom"/>
</dbReference>
<dbReference type="Pfam" id="PF00090">
    <property type="entry name" value="TSP_1"/>
    <property type="match status" value="2"/>
</dbReference>
<dbReference type="OrthoDB" id="5973910at2759"/>
<dbReference type="Pfam" id="PF00531">
    <property type="entry name" value="Death"/>
    <property type="match status" value="1"/>
</dbReference>
<dbReference type="PROSITE" id="PS51145">
    <property type="entry name" value="ZU5"/>
    <property type="match status" value="1"/>
</dbReference>
<dbReference type="PANTHER" id="PTHR12582:SF47">
    <property type="entry name" value="NETRIN RECEPTOR UNC-5"/>
    <property type="match status" value="1"/>
</dbReference>
<evidence type="ECO:0000256" key="11">
    <source>
        <dbReference type="ARBA" id="ARBA00023180"/>
    </source>
</evidence>
<dbReference type="Gene3D" id="2.60.40.10">
    <property type="entry name" value="Immunoglobulins"/>
    <property type="match status" value="2"/>
</dbReference>
<keyword evidence="8 13" id="KW-0472">Membrane</keyword>
<dbReference type="Pfam" id="PF17217">
    <property type="entry name" value="UPA"/>
    <property type="match status" value="1"/>
</dbReference>
<sequence length="1032" mass="113173">MKAFVVFILLAFWCCGFVLESVSGEARRRPGRKKGSKNEFSDYDQDDLIPIPDHMLKNGEVHYDDVDEGNDVDYIDHRVVSDKDDSSPHVSTEASSQSFGDGSLLPSVLPSTNLTQSALPIFLKEPLDTFVTKSQTAEVHCRVAHALSVHFQCNSVQEKPTRLEHHVEPETGVRYIEATLKINRDQVEEFFGDFHCACMAVSGKGPKISRHALITYAYLRKQFETPPYSQQVAVGSSVQMRCLPPKGKPTPTVYWLRGDRRIDPDKDKNFLLSGDNHLIVVSAQTGDSGNYTCAAENIASTRYSDPATLTVFADGTWSLWSSWSSCSTPCGKGSQKRTRSCKVPKSGGQPCEGPPVQKRSCGSPCNGQIDGNWAQWSSWSSCSPECFQHRRRTCSNPAPSANGRYCDGLDLESRNCSNGFCQSDRKLVVYGQVTDAPPDVSSAQAQFDSNVVIYISCTVAILVFILLILIAIKVIRRKSPNPNGYTLTSTDYGYGSDESKKTASLGYSPDIVGATIGAGGAITPTTVCYEYSYPDSNSNHSKSGFVRPVSEHHYEQPMVVFPPNQSPADSIGKPTRSEASTSTTGSSSHGKGRSPQSTATFEGKRSISFPLASTPLPSSSDPKFTTWANVGHNGARVSLPDSNVFLTVPPGALPPGQTVDLYLSVIHNVQHPQLLGRETLLAPLVICGPKDVSNKLKKPVILSLPHSASLRHGNWSVSVLQNNDFNQEISSPGWHKIVTLGQETINTPVYAQLDLNMCHIMTDHLSAMTVTGESAKSGPAMKGLRLASFAQEGFPASDLTIRIYCLPDTDDALNYVTEAERRYNGRLLDSPLSVLLQDGGEPLCLKIEGLSSNWICQKGADYLEVPFHHIWNSCNPSLHCSFTFRCRSGSNRTKLHATIGISQRHVTSKSLLKINCDLSQRSIPPPQPPATLPHEQLSTNKFRLSQALIQMLSNLLDPPNQQGTDWRLLAERLNVHRYVTYFATRPSPTEAILNLWEARNRELLAMSNLSNVLRGMGRFDAANVLERDGGTC</sequence>
<dbReference type="SMART" id="SM00409">
    <property type="entry name" value="IG"/>
    <property type="match status" value="2"/>
</dbReference>
<keyword evidence="19" id="KW-1185">Reference proteome</keyword>
<dbReference type="PRINTS" id="PR01705">
    <property type="entry name" value="TSP1REPEAT"/>
</dbReference>
<dbReference type="STRING" id="6832.A0A553NS96"/>
<feature type="compositionally biased region" description="Polar residues" evidence="14">
    <location>
        <begin position="88"/>
        <end position="100"/>
    </location>
</feature>
<dbReference type="PANTHER" id="PTHR12582">
    <property type="entry name" value="NETRIN RECEPTOR UNC5"/>
    <property type="match status" value="1"/>
</dbReference>
<dbReference type="SMART" id="SM00209">
    <property type="entry name" value="TSP1"/>
    <property type="match status" value="2"/>
</dbReference>
<dbReference type="SUPFAM" id="SSF82895">
    <property type="entry name" value="TSP-1 type 1 repeat"/>
    <property type="match status" value="2"/>
</dbReference>
<dbReference type="InterPro" id="IPR057755">
    <property type="entry name" value="UNC5A-D-like_N"/>
</dbReference>
<accession>A0A553NS96</accession>
<dbReference type="InterPro" id="IPR000488">
    <property type="entry name" value="Death_dom"/>
</dbReference>
<dbReference type="InterPro" id="IPR033772">
    <property type="entry name" value="UPA"/>
</dbReference>
<comment type="function">
    <text evidence="13">Receptor for netrin required for axon guidance. Mediates axon repulsion of neuronal growth cones in the developing nervous system upon ligand binding.</text>
</comment>
<dbReference type="Gene3D" id="2.60.220.30">
    <property type="match status" value="1"/>
</dbReference>
<evidence type="ECO:0000313" key="19">
    <source>
        <dbReference type="Proteomes" id="UP000318571"/>
    </source>
</evidence>
<feature type="chain" id="PRO_5025096983" description="Netrin receptor UNC5" evidence="13">
    <location>
        <begin position="21"/>
        <end position="1032"/>
    </location>
</feature>
<feature type="domain" description="ZU5" evidence="17">
    <location>
        <begin position="624"/>
        <end position="774"/>
    </location>
</feature>
<dbReference type="Gene3D" id="1.10.533.10">
    <property type="entry name" value="Death Domain, Fas"/>
    <property type="match status" value="1"/>
</dbReference>
<evidence type="ECO:0000256" key="12">
    <source>
        <dbReference type="ARBA" id="ARBA00023319"/>
    </source>
</evidence>
<evidence type="ECO:0000256" key="4">
    <source>
        <dbReference type="ARBA" id="ARBA00022692"/>
    </source>
</evidence>
<feature type="region of interest" description="Disordered" evidence="14">
    <location>
        <begin position="81"/>
        <end position="100"/>
    </location>
</feature>
<comment type="caution">
    <text evidence="18">The sequence shown here is derived from an EMBL/GenBank/DDBJ whole genome shotgun (WGS) entry which is preliminary data.</text>
</comment>
<keyword evidence="7 13" id="KW-1133">Transmembrane helix</keyword>
<keyword evidence="5 13" id="KW-0732">Signal</keyword>
<dbReference type="Pfam" id="PF00791">
    <property type="entry name" value="ZU5"/>
    <property type="match status" value="1"/>
</dbReference>
<evidence type="ECO:0000256" key="10">
    <source>
        <dbReference type="ARBA" id="ARBA00023170"/>
    </source>
</evidence>
<dbReference type="InterPro" id="IPR036179">
    <property type="entry name" value="Ig-like_dom_sf"/>
</dbReference>
<dbReference type="FunFam" id="2.20.100.10:FF:000004">
    <property type="entry name" value="Adhesion G protein-coupled receptor B2"/>
    <property type="match status" value="1"/>
</dbReference>
<dbReference type="SMART" id="SM00218">
    <property type="entry name" value="ZU5"/>
    <property type="match status" value="1"/>
</dbReference>
<dbReference type="SUPFAM" id="SSF47986">
    <property type="entry name" value="DEATH domain"/>
    <property type="match status" value="1"/>
</dbReference>
<evidence type="ECO:0000256" key="1">
    <source>
        <dbReference type="ARBA" id="ARBA00004479"/>
    </source>
</evidence>
<comment type="subcellular location">
    <subcellularLocation>
        <location evidence="13">Cell membrane</location>
        <topology evidence="13">Single-pass type I membrane protein</topology>
    </subcellularLocation>
    <subcellularLocation>
        <location evidence="1">Membrane</location>
        <topology evidence="1">Single-pass type I membrane protein</topology>
    </subcellularLocation>
</comment>
<dbReference type="PROSITE" id="PS50092">
    <property type="entry name" value="TSP1"/>
    <property type="match status" value="2"/>
</dbReference>
<evidence type="ECO:0000256" key="7">
    <source>
        <dbReference type="ARBA" id="ARBA00022989"/>
    </source>
</evidence>
<dbReference type="SMART" id="SM00408">
    <property type="entry name" value="IGc2"/>
    <property type="match status" value="1"/>
</dbReference>
<dbReference type="InterPro" id="IPR036383">
    <property type="entry name" value="TSP1_rpt_sf"/>
</dbReference>
<keyword evidence="4 13" id="KW-0812">Transmembrane</keyword>
<evidence type="ECO:0000256" key="5">
    <source>
        <dbReference type="ARBA" id="ARBA00022729"/>
    </source>
</evidence>
<dbReference type="InterPro" id="IPR000884">
    <property type="entry name" value="TSP1_rpt"/>
</dbReference>
<dbReference type="SMART" id="SM00005">
    <property type="entry name" value="DEATH"/>
    <property type="match status" value="1"/>
</dbReference>
<dbReference type="PROSITE" id="PS50835">
    <property type="entry name" value="IG_LIKE"/>
    <property type="match status" value="1"/>
</dbReference>
<dbReference type="InterPro" id="IPR003599">
    <property type="entry name" value="Ig_sub"/>
</dbReference>
<feature type="transmembrane region" description="Helical" evidence="13">
    <location>
        <begin position="451"/>
        <end position="472"/>
    </location>
</feature>
<evidence type="ECO:0000259" key="15">
    <source>
        <dbReference type="PROSITE" id="PS50017"/>
    </source>
</evidence>
<dbReference type="CDD" id="cd08781">
    <property type="entry name" value="Death_UNC5-like"/>
    <property type="match status" value="1"/>
</dbReference>
<evidence type="ECO:0000256" key="9">
    <source>
        <dbReference type="ARBA" id="ARBA00023157"/>
    </source>
</evidence>
<feature type="signal peptide" evidence="13">
    <location>
        <begin position="1"/>
        <end position="20"/>
    </location>
</feature>
<dbReference type="InterPro" id="IPR037936">
    <property type="entry name" value="UNC5A-D"/>
</dbReference>
<evidence type="ECO:0000259" key="16">
    <source>
        <dbReference type="PROSITE" id="PS50835"/>
    </source>
</evidence>
<dbReference type="InterPro" id="IPR003598">
    <property type="entry name" value="Ig_sub2"/>
</dbReference>
<dbReference type="GO" id="GO:0005042">
    <property type="term" value="F:netrin receptor activity"/>
    <property type="evidence" value="ECO:0007669"/>
    <property type="project" value="UniProtKB-UniRule"/>
</dbReference>
<feature type="domain" description="Ig-like" evidence="16">
    <location>
        <begin position="206"/>
        <end position="310"/>
    </location>
</feature>
<keyword evidence="11" id="KW-0325">Glycoprotein</keyword>
<evidence type="ECO:0000313" key="18">
    <source>
        <dbReference type="EMBL" id="TRY68305.1"/>
    </source>
</evidence>
<dbReference type="InterPro" id="IPR013098">
    <property type="entry name" value="Ig_I-set"/>
</dbReference>
<evidence type="ECO:0000256" key="2">
    <source>
        <dbReference type="ARBA" id="ARBA00009844"/>
    </source>
</evidence>
<dbReference type="Gene3D" id="2.20.100.10">
    <property type="entry name" value="Thrombospondin type-1 (TSP1) repeat"/>
    <property type="match status" value="2"/>
</dbReference>
<dbReference type="InterPro" id="IPR007110">
    <property type="entry name" value="Ig-like_dom"/>
</dbReference>
<feature type="domain" description="Death" evidence="15">
    <location>
        <begin position="963"/>
        <end position="1029"/>
    </location>
</feature>
<name>A0A553NS96_TIGCA</name>
<keyword evidence="6" id="KW-0677">Repeat</keyword>
<dbReference type="EMBL" id="VCGU01000010">
    <property type="protein sequence ID" value="TRY68305.1"/>
    <property type="molecule type" value="Genomic_DNA"/>
</dbReference>
<keyword evidence="9" id="KW-1015">Disulfide bond</keyword>
<dbReference type="Proteomes" id="UP000318571">
    <property type="component" value="Chromosome 1"/>
</dbReference>
<dbReference type="InterPro" id="IPR011029">
    <property type="entry name" value="DEATH-like_dom_sf"/>
</dbReference>
<feature type="region of interest" description="Disordered" evidence="14">
    <location>
        <begin position="559"/>
        <end position="602"/>
    </location>
</feature>
<evidence type="ECO:0000259" key="17">
    <source>
        <dbReference type="PROSITE" id="PS51145"/>
    </source>
</evidence>
<dbReference type="Pfam" id="PF07679">
    <property type="entry name" value="I-set"/>
    <property type="match status" value="1"/>
</dbReference>
<evidence type="ECO:0000256" key="8">
    <source>
        <dbReference type="ARBA" id="ARBA00023136"/>
    </source>
</evidence>
<reference evidence="18 19" key="1">
    <citation type="journal article" date="2018" name="Nat. Ecol. Evol.">
        <title>Genomic signatures of mitonuclear coevolution across populations of Tigriopus californicus.</title>
        <authorList>
            <person name="Barreto F.S."/>
            <person name="Watson E.T."/>
            <person name="Lima T.G."/>
            <person name="Willett C.S."/>
            <person name="Edmands S."/>
            <person name="Li W."/>
            <person name="Burton R.S."/>
        </authorList>
    </citation>
    <scope>NUCLEOTIDE SEQUENCE [LARGE SCALE GENOMIC DNA]</scope>
    <source>
        <strain evidence="18 19">San Diego</strain>
    </source>
</reference>
<evidence type="ECO:0000256" key="6">
    <source>
        <dbReference type="ARBA" id="ARBA00022737"/>
    </source>
</evidence>
<dbReference type="InterPro" id="IPR013783">
    <property type="entry name" value="Ig-like_fold"/>
</dbReference>
<evidence type="ECO:0000256" key="3">
    <source>
        <dbReference type="ARBA" id="ARBA00022473"/>
    </source>
</evidence>
<dbReference type="GO" id="GO:0008045">
    <property type="term" value="P:motor neuron axon guidance"/>
    <property type="evidence" value="ECO:0007669"/>
    <property type="project" value="TreeGrafter"/>
</dbReference>
<keyword evidence="10 13" id="KW-0675">Receptor</keyword>
<gene>
    <name evidence="18" type="ORF">TCAL_09353</name>
</gene>
<organism evidence="18 19">
    <name type="scientific">Tigriopus californicus</name>
    <name type="common">Marine copepod</name>
    <dbReference type="NCBI Taxonomy" id="6832"/>
    <lineage>
        <taxon>Eukaryota</taxon>
        <taxon>Metazoa</taxon>
        <taxon>Ecdysozoa</taxon>
        <taxon>Arthropoda</taxon>
        <taxon>Crustacea</taxon>
        <taxon>Multicrustacea</taxon>
        <taxon>Hexanauplia</taxon>
        <taxon>Copepoda</taxon>
        <taxon>Harpacticoida</taxon>
        <taxon>Harpacticidae</taxon>
        <taxon>Tigriopus</taxon>
    </lineage>
</organism>
<proteinExistence type="inferred from homology"/>
<feature type="compositionally biased region" description="Low complexity" evidence="14">
    <location>
        <begin position="577"/>
        <end position="589"/>
    </location>
</feature>